<accession>A0ABZ2KK57</accession>
<feature type="compositionally biased region" description="Low complexity" evidence="1">
    <location>
        <begin position="13"/>
        <end position="22"/>
    </location>
</feature>
<organism evidence="2 3">
    <name type="scientific">Pendulispora brunnea</name>
    <dbReference type="NCBI Taxonomy" id="2905690"/>
    <lineage>
        <taxon>Bacteria</taxon>
        <taxon>Pseudomonadati</taxon>
        <taxon>Myxococcota</taxon>
        <taxon>Myxococcia</taxon>
        <taxon>Myxococcales</taxon>
        <taxon>Sorangiineae</taxon>
        <taxon>Pendulisporaceae</taxon>
        <taxon>Pendulispora</taxon>
    </lineage>
</organism>
<feature type="region of interest" description="Disordered" evidence="1">
    <location>
        <begin position="1"/>
        <end position="50"/>
    </location>
</feature>
<dbReference type="RefSeq" id="WP_394849691.1">
    <property type="nucleotide sequence ID" value="NZ_CP089982.1"/>
</dbReference>
<evidence type="ECO:0000313" key="2">
    <source>
        <dbReference type="EMBL" id="WXA99061.1"/>
    </source>
</evidence>
<dbReference type="Proteomes" id="UP001379533">
    <property type="component" value="Chromosome"/>
</dbReference>
<proteinExistence type="predicted"/>
<evidence type="ECO:0000313" key="3">
    <source>
        <dbReference type="Proteomes" id="UP001379533"/>
    </source>
</evidence>
<reference evidence="2 3" key="1">
    <citation type="submission" date="2021-12" db="EMBL/GenBank/DDBJ databases">
        <title>Discovery of the Pendulisporaceae a myxobacterial family with distinct sporulation behavior and unique specialized metabolism.</title>
        <authorList>
            <person name="Garcia R."/>
            <person name="Popoff A."/>
            <person name="Bader C.D."/>
            <person name="Loehr J."/>
            <person name="Walesch S."/>
            <person name="Walt C."/>
            <person name="Boldt J."/>
            <person name="Bunk B."/>
            <person name="Haeckl F.J.F.P.J."/>
            <person name="Gunesch A.P."/>
            <person name="Birkelbach J."/>
            <person name="Nuebel U."/>
            <person name="Pietschmann T."/>
            <person name="Bach T."/>
            <person name="Mueller R."/>
        </authorList>
    </citation>
    <scope>NUCLEOTIDE SEQUENCE [LARGE SCALE GENOMIC DNA]</scope>
    <source>
        <strain evidence="2 3">MSr12523</strain>
    </source>
</reference>
<dbReference type="EMBL" id="CP089982">
    <property type="protein sequence ID" value="WXA99061.1"/>
    <property type="molecule type" value="Genomic_DNA"/>
</dbReference>
<protein>
    <submittedName>
        <fullName evidence="2">Uncharacterized protein</fullName>
    </submittedName>
</protein>
<name>A0ABZ2KK57_9BACT</name>
<sequence length="92" mass="9678">MDSKNEGQPENKAASATDAKAAAEPKGQPRSGKAENATAAVSEVPTPAHKTYRVKHGQLFAAPDRIHHVGQAVVMAPEQAELLVRAGLLEEV</sequence>
<keyword evidence="3" id="KW-1185">Reference proteome</keyword>
<evidence type="ECO:0000256" key="1">
    <source>
        <dbReference type="SAM" id="MobiDB-lite"/>
    </source>
</evidence>
<gene>
    <name evidence="2" type="ORF">LZC95_19840</name>
</gene>